<keyword evidence="3" id="KW-1185">Reference proteome</keyword>
<dbReference type="CDD" id="cd14789">
    <property type="entry name" value="Tiki"/>
    <property type="match status" value="1"/>
</dbReference>
<dbReference type="RefSeq" id="WP_249867534.1">
    <property type="nucleotide sequence ID" value="NZ_JAMGBC010000001.1"/>
</dbReference>
<feature type="signal peptide" evidence="1">
    <location>
        <begin position="1"/>
        <end position="21"/>
    </location>
</feature>
<dbReference type="InterPro" id="IPR002816">
    <property type="entry name" value="TraB/PrgY/GumN_fam"/>
</dbReference>
<gene>
    <name evidence="2" type="ORF">LZ519_04555</name>
</gene>
<accession>A0ABT0REA0</accession>
<dbReference type="PANTHER" id="PTHR40590">
    <property type="entry name" value="CYTOPLASMIC PROTEIN-RELATED"/>
    <property type="match status" value="1"/>
</dbReference>
<organism evidence="2 3">
    <name type="scientific">Sphingomonas anseongensis</name>
    <dbReference type="NCBI Taxonomy" id="2908207"/>
    <lineage>
        <taxon>Bacteria</taxon>
        <taxon>Pseudomonadati</taxon>
        <taxon>Pseudomonadota</taxon>
        <taxon>Alphaproteobacteria</taxon>
        <taxon>Sphingomonadales</taxon>
        <taxon>Sphingomonadaceae</taxon>
        <taxon>Sphingomonas</taxon>
    </lineage>
</organism>
<feature type="chain" id="PRO_5045800066" evidence="1">
    <location>
        <begin position="22"/>
        <end position="268"/>
    </location>
</feature>
<evidence type="ECO:0000313" key="3">
    <source>
        <dbReference type="Proteomes" id="UP001165343"/>
    </source>
</evidence>
<protein>
    <submittedName>
        <fullName evidence="2">TraB/GumN family protein</fullName>
    </submittedName>
</protein>
<dbReference type="Pfam" id="PF01963">
    <property type="entry name" value="TraB_PrgY_gumN"/>
    <property type="match status" value="2"/>
</dbReference>
<reference evidence="2" key="1">
    <citation type="submission" date="2022-05" db="EMBL/GenBank/DDBJ databases">
        <authorList>
            <person name="Jo J.-H."/>
            <person name="Im W.-T."/>
        </authorList>
    </citation>
    <scope>NUCLEOTIDE SEQUENCE</scope>
    <source>
        <strain evidence="2">RG327</strain>
    </source>
</reference>
<comment type="caution">
    <text evidence="2">The sequence shown here is derived from an EMBL/GenBank/DDBJ whole genome shotgun (WGS) entry which is preliminary data.</text>
</comment>
<sequence length="268" mass="28706">MALLQLLIGASVAASPLSAPAPAPVAQHPALWVVNDNDTIIYLFGTFHALDGKSNWFEQAVKTAFSASDQLMLETLVPNQLRAPVVPVVPRFSPQHNAMVKLAPSASSMLASSRTVMKAGRAEGMSTDRGADAVLRDAAEQSGKRVTGLESFQFQLNMFSTLQDSPKMAAPDAQAMRQLSVVLGKLQAAWNRGDIDSFAPLLKQVQAQSPKTYQTMFVERNARWAHWIADRLKTPGTVFVAVGAGHLSGPDSVQAQLGAMGVKSARVN</sequence>
<dbReference type="EMBL" id="JAMGBC010000001">
    <property type="protein sequence ID" value="MCL6678589.1"/>
    <property type="molecule type" value="Genomic_DNA"/>
</dbReference>
<name>A0ABT0REA0_9SPHN</name>
<evidence type="ECO:0000256" key="1">
    <source>
        <dbReference type="SAM" id="SignalP"/>
    </source>
</evidence>
<evidence type="ECO:0000313" key="2">
    <source>
        <dbReference type="EMBL" id="MCL6678589.1"/>
    </source>
</evidence>
<dbReference type="Proteomes" id="UP001165343">
    <property type="component" value="Unassembled WGS sequence"/>
</dbReference>
<dbReference type="InterPro" id="IPR047111">
    <property type="entry name" value="YbaP-like"/>
</dbReference>
<keyword evidence="1" id="KW-0732">Signal</keyword>
<proteinExistence type="predicted"/>
<dbReference type="PANTHER" id="PTHR40590:SF1">
    <property type="entry name" value="CYTOPLASMIC PROTEIN"/>
    <property type="match status" value="1"/>
</dbReference>